<evidence type="ECO:0000256" key="4">
    <source>
        <dbReference type="ARBA" id="ARBA00022475"/>
    </source>
</evidence>
<keyword evidence="7" id="KW-0472">Membrane</keyword>
<dbReference type="Proteomes" id="UP001272515">
    <property type="component" value="Unassembled WGS sequence"/>
</dbReference>
<evidence type="ECO:0000256" key="2">
    <source>
        <dbReference type="ARBA" id="ARBA00005417"/>
    </source>
</evidence>
<evidence type="ECO:0000256" key="3">
    <source>
        <dbReference type="ARBA" id="ARBA00022448"/>
    </source>
</evidence>
<protein>
    <submittedName>
        <fullName evidence="9">ABC transporter ATP-binding protein</fullName>
    </submittedName>
</protein>
<dbReference type="PANTHER" id="PTHR43297:SF2">
    <property type="entry name" value="DIPEPTIDE TRANSPORT ATP-BINDING PROTEIN DPPD"/>
    <property type="match status" value="1"/>
</dbReference>
<evidence type="ECO:0000259" key="8">
    <source>
        <dbReference type="PROSITE" id="PS50893"/>
    </source>
</evidence>
<dbReference type="PANTHER" id="PTHR43297">
    <property type="entry name" value="OLIGOPEPTIDE TRANSPORT ATP-BINDING PROTEIN APPD"/>
    <property type="match status" value="1"/>
</dbReference>
<dbReference type="SUPFAM" id="SSF52540">
    <property type="entry name" value="P-loop containing nucleoside triphosphate hydrolases"/>
    <property type="match status" value="1"/>
</dbReference>
<dbReference type="GO" id="GO:0005524">
    <property type="term" value="F:ATP binding"/>
    <property type="evidence" value="ECO:0007669"/>
    <property type="project" value="UniProtKB-KW"/>
</dbReference>
<comment type="subcellular location">
    <subcellularLocation>
        <location evidence="1">Cell membrane</location>
        <topology evidence="1">Peripheral membrane protein</topology>
    </subcellularLocation>
</comment>
<keyword evidence="4" id="KW-1003">Cell membrane</keyword>
<dbReference type="InterPro" id="IPR050388">
    <property type="entry name" value="ABC_Ni/Peptide_Import"/>
</dbReference>
<name>A0ABU3ZAE7_9FIRM</name>
<dbReference type="InterPro" id="IPR003439">
    <property type="entry name" value="ABC_transporter-like_ATP-bd"/>
</dbReference>
<dbReference type="InterPro" id="IPR013563">
    <property type="entry name" value="Oligopep_ABC_C"/>
</dbReference>
<accession>A0ABU3ZAE7</accession>
<dbReference type="CDD" id="cd03257">
    <property type="entry name" value="ABC_NikE_OppD_transporters"/>
    <property type="match status" value="1"/>
</dbReference>
<dbReference type="InterPro" id="IPR017871">
    <property type="entry name" value="ABC_transporter-like_CS"/>
</dbReference>
<evidence type="ECO:0000256" key="1">
    <source>
        <dbReference type="ARBA" id="ARBA00004202"/>
    </source>
</evidence>
<feature type="domain" description="ABC transporter" evidence="8">
    <location>
        <begin position="38"/>
        <end position="290"/>
    </location>
</feature>
<dbReference type="InterPro" id="IPR027417">
    <property type="entry name" value="P-loop_NTPase"/>
</dbReference>
<dbReference type="PROSITE" id="PS50893">
    <property type="entry name" value="ABC_TRANSPORTER_2"/>
    <property type="match status" value="1"/>
</dbReference>
<keyword evidence="10" id="KW-1185">Reference proteome</keyword>
<dbReference type="EMBL" id="JAWJZB010000008">
    <property type="protein sequence ID" value="MDV5088641.1"/>
    <property type="molecule type" value="Genomic_DNA"/>
</dbReference>
<keyword evidence="6 9" id="KW-0067">ATP-binding</keyword>
<dbReference type="Gene3D" id="3.40.50.300">
    <property type="entry name" value="P-loop containing nucleotide triphosphate hydrolases"/>
    <property type="match status" value="1"/>
</dbReference>
<evidence type="ECO:0000313" key="10">
    <source>
        <dbReference type="Proteomes" id="UP001272515"/>
    </source>
</evidence>
<gene>
    <name evidence="9" type="ORF">RVY80_07290</name>
</gene>
<proteinExistence type="inferred from homology"/>
<evidence type="ECO:0000256" key="6">
    <source>
        <dbReference type="ARBA" id="ARBA00022840"/>
    </source>
</evidence>
<dbReference type="SMART" id="SM00382">
    <property type="entry name" value="AAA"/>
    <property type="match status" value="1"/>
</dbReference>
<comment type="similarity">
    <text evidence="2">Belongs to the ABC transporter superfamily.</text>
</comment>
<sequence>MMNVDMHANRDAESVASNMMQPNMSGMEHMNEHTDVLVNVDNLCVTIDTFRGPLQAVRHNSLTVRAGEILGIVGESGCGKSVTANALMGLLPLRNTVVTADTLMVDGHDCRNYTESDWNTLRSSTVAMVFQDPMTALNPILSIGTQLYEVITRTPAYGESYDKRAIAIDLLTKMGISSPEKRLKQYPHELSGGMRQRVVIAMALAGKPKLILADEPTTALDVTTEVQILKLLQQLAKEEGIGVIFISHNLRVVAQLCDRVMVMYAGQCVESGSVEDIFLKPSHPYTQGLLRSLPQGKARGELVAIEGQPPDVYVLPTGCAFHPRCPDAMNICAKEEPLMSGQVQHVYRCWLARKEASL</sequence>
<dbReference type="Pfam" id="PF08352">
    <property type="entry name" value="oligo_HPY"/>
    <property type="match status" value="1"/>
</dbReference>
<organism evidence="9 10">
    <name type="scientific">Veillonella absiana</name>
    <dbReference type="NCBI Taxonomy" id="3079305"/>
    <lineage>
        <taxon>Bacteria</taxon>
        <taxon>Bacillati</taxon>
        <taxon>Bacillota</taxon>
        <taxon>Negativicutes</taxon>
        <taxon>Veillonellales</taxon>
        <taxon>Veillonellaceae</taxon>
        <taxon>Veillonella</taxon>
    </lineage>
</organism>
<comment type="caution">
    <text evidence="9">The sequence shown here is derived from an EMBL/GenBank/DDBJ whole genome shotgun (WGS) entry which is preliminary data.</text>
</comment>
<evidence type="ECO:0000313" key="9">
    <source>
        <dbReference type="EMBL" id="MDV5088641.1"/>
    </source>
</evidence>
<keyword evidence="3" id="KW-0813">Transport</keyword>
<dbReference type="NCBIfam" id="TIGR01727">
    <property type="entry name" value="oligo_HPY"/>
    <property type="match status" value="1"/>
</dbReference>
<dbReference type="PROSITE" id="PS00211">
    <property type="entry name" value="ABC_TRANSPORTER_1"/>
    <property type="match status" value="1"/>
</dbReference>
<dbReference type="Pfam" id="PF00005">
    <property type="entry name" value="ABC_tran"/>
    <property type="match status" value="1"/>
</dbReference>
<evidence type="ECO:0000256" key="7">
    <source>
        <dbReference type="ARBA" id="ARBA00023136"/>
    </source>
</evidence>
<reference evidence="9 10" key="1">
    <citation type="submission" date="2023-10" db="EMBL/GenBank/DDBJ databases">
        <title>Veillonella sp. nov., isolated from a pig farm feces dump.</title>
        <authorList>
            <person name="Chang Y.-H."/>
        </authorList>
    </citation>
    <scope>NUCLEOTIDE SEQUENCE [LARGE SCALE GENOMIC DNA]</scope>
    <source>
        <strain evidence="9 10">YH-vei2233</strain>
    </source>
</reference>
<dbReference type="InterPro" id="IPR003593">
    <property type="entry name" value="AAA+_ATPase"/>
</dbReference>
<keyword evidence="5" id="KW-0547">Nucleotide-binding</keyword>
<evidence type="ECO:0000256" key="5">
    <source>
        <dbReference type="ARBA" id="ARBA00022741"/>
    </source>
</evidence>